<evidence type="ECO:0000256" key="1">
    <source>
        <dbReference type="SAM" id="Phobius"/>
    </source>
</evidence>
<name>A0ABS6INV3_9HYPH</name>
<comment type="caution">
    <text evidence="2">The sequence shown here is derived from an EMBL/GenBank/DDBJ whole genome shotgun (WGS) entry which is preliminary data.</text>
</comment>
<dbReference type="EMBL" id="JAHOPB010000002">
    <property type="protein sequence ID" value="MBU8876055.1"/>
    <property type="molecule type" value="Genomic_DNA"/>
</dbReference>
<sequence length="83" mass="9161">MEILIIVAVCTLGGAAWGWWRGTQNIENPPDKYDFPGGMTRREHLGQLTKKHRRRRLPLTIGAGLAAGTAAFVALLAFAVFKR</sequence>
<accession>A0ABS6INV3</accession>
<evidence type="ECO:0000313" key="3">
    <source>
        <dbReference type="Proteomes" id="UP000727907"/>
    </source>
</evidence>
<reference evidence="2 3" key="1">
    <citation type="submission" date="2021-06" db="EMBL/GenBank/DDBJ databases">
        <authorList>
            <person name="Lee D.H."/>
        </authorList>
    </citation>
    <scope>NUCLEOTIDE SEQUENCE [LARGE SCALE GENOMIC DNA]</scope>
    <source>
        <strain evidence="2 3">MMS21-HV4-11</strain>
    </source>
</reference>
<dbReference type="RefSeq" id="WP_216964535.1">
    <property type="nucleotide sequence ID" value="NZ_JAHOPB010000002.1"/>
</dbReference>
<protein>
    <submittedName>
        <fullName evidence="2">Uncharacterized protein</fullName>
    </submittedName>
</protein>
<evidence type="ECO:0000313" key="2">
    <source>
        <dbReference type="EMBL" id="MBU8876055.1"/>
    </source>
</evidence>
<proteinExistence type="predicted"/>
<feature type="transmembrane region" description="Helical" evidence="1">
    <location>
        <begin position="59"/>
        <end position="81"/>
    </location>
</feature>
<keyword evidence="1" id="KW-0812">Transmembrane</keyword>
<gene>
    <name evidence="2" type="ORF">KQ910_19945</name>
</gene>
<organism evidence="2 3">
    <name type="scientific">Reyranella humidisoli</name>
    <dbReference type="NCBI Taxonomy" id="2849149"/>
    <lineage>
        <taxon>Bacteria</taxon>
        <taxon>Pseudomonadati</taxon>
        <taxon>Pseudomonadota</taxon>
        <taxon>Alphaproteobacteria</taxon>
        <taxon>Hyphomicrobiales</taxon>
        <taxon>Reyranellaceae</taxon>
        <taxon>Reyranella</taxon>
    </lineage>
</organism>
<keyword evidence="1" id="KW-1133">Transmembrane helix</keyword>
<dbReference type="Proteomes" id="UP000727907">
    <property type="component" value="Unassembled WGS sequence"/>
</dbReference>
<keyword evidence="3" id="KW-1185">Reference proteome</keyword>
<keyword evidence="1" id="KW-0472">Membrane</keyword>